<dbReference type="Proteomes" id="UP000242525">
    <property type="component" value="Unassembled WGS sequence"/>
</dbReference>
<keyword evidence="7" id="KW-0496">Mitochondrion</keyword>
<evidence type="ECO:0000256" key="8">
    <source>
        <dbReference type="ARBA" id="ARBA00023136"/>
    </source>
</evidence>
<keyword evidence="8" id="KW-0472">Membrane</keyword>
<evidence type="ECO:0000259" key="9">
    <source>
        <dbReference type="Pfam" id="PF05347"/>
    </source>
</evidence>
<dbReference type="InterPro" id="IPR016488">
    <property type="entry name" value="NADH_Ub_cplx-1_asu_su-6"/>
</dbReference>
<dbReference type="InterPro" id="IPR045299">
    <property type="entry name" value="Complex1_LYR_NDUFA6_LYRM6"/>
</dbReference>
<feature type="domain" description="Complex 1 LYR protein" evidence="9">
    <location>
        <begin position="23"/>
        <end position="84"/>
    </location>
</feature>
<comment type="similarity">
    <text evidence="2">Belongs to the complex I LYR family.</text>
</comment>
<evidence type="ECO:0000313" key="10">
    <source>
        <dbReference type="EMBL" id="CDO56070.1"/>
    </source>
</evidence>
<dbReference type="OrthoDB" id="14535at2759"/>
<dbReference type="GO" id="GO:0006979">
    <property type="term" value="P:response to oxidative stress"/>
    <property type="evidence" value="ECO:0007669"/>
    <property type="project" value="TreeGrafter"/>
</dbReference>
<gene>
    <name evidence="10" type="ORF">BN980_GECA13s02562g</name>
</gene>
<comment type="subcellular location">
    <subcellularLocation>
        <location evidence="1">Mitochondrion inner membrane</location>
        <topology evidence="1">Peripheral membrane protein</topology>
        <orientation evidence="1">Matrix side</orientation>
    </subcellularLocation>
</comment>
<accession>A0A0J9XFB5</accession>
<dbReference type="PANTHER" id="PTHR12964:SF0">
    <property type="entry name" value="NADH DEHYDROGENASE [UBIQUINONE] 1 ALPHA SUBCOMPLEX SUBUNIT 6"/>
    <property type="match status" value="1"/>
</dbReference>
<evidence type="ECO:0000256" key="1">
    <source>
        <dbReference type="ARBA" id="ARBA00004443"/>
    </source>
</evidence>
<organism evidence="10 11">
    <name type="scientific">Geotrichum candidum</name>
    <name type="common">Oospora lactis</name>
    <name type="synonym">Dipodascus geotrichum</name>
    <dbReference type="NCBI Taxonomy" id="1173061"/>
    <lineage>
        <taxon>Eukaryota</taxon>
        <taxon>Fungi</taxon>
        <taxon>Dikarya</taxon>
        <taxon>Ascomycota</taxon>
        <taxon>Saccharomycotina</taxon>
        <taxon>Dipodascomycetes</taxon>
        <taxon>Dipodascales</taxon>
        <taxon>Dipodascaceae</taxon>
        <taxon>Geotrichum</taxon>
    </lineage>
</organism>
<evidence type="ECO:0000256" key="7">
    <source>
        <dbReference type="ARBA" id="ARBA00023128"/>
    </source>
</evidence>
<name>A0A0J9XFB5_GEOCN</name>
<keyword evidence="3" id="KW-0813">Transport</keyword>
<comment type="caution">
    <text evidence="10">The sequence shown here is derived from an EMBL/GenBank/DDBJ whole genome shotgun (WGS) entry which is preliminary data.</text>
</comment>
<keyword evidence="5" id="KW-0999">Mitochondrion inner membrane</keyword>
<dbReference type="PANTHER" id="PTHR12964">
    <property type="entry name" value="NADH-UBIQUINONE OXIDOREDUCTASE B14 SUBUNIT"/>
    <property type="match status" value="1"/>
</dbReference>
<keyword evidence="4" id="KW-0679">Respiratory chain</keyword>
<protein>
    <submittedName>
        <fullName evidence="10">NB4M subunit of mitochondrial NADH:ubiquinone oxidoreductase (Complex I), putative</fullName>
    </submittedName>
</protein>
<evidence type="ECO:0000256" key="3">
    <source>
        <dbReference type="ARBA" id="ARBA00022448"/>
    </source>
</evidence>
<dbReference type="EMBL" id="CCBN010000013">
    <property type="protein sequence ID" value="CDO56070.1"/>
    <property type="molecule type" value="Genomic_DNA"/>
</dbReference>
<sequence>MTTTATAFAQTTRISKNALDMKKRVLSLYRSFIRNAPHFAETYDLSYPTSLVRSKLRQEFERNRFVSDLPTINILHAKGQMEFQETVNFWKQGPHILKYFAEEERVKAKTTPNTFVDKFLQGSL</sequence>
<dbReference type="STRING" id="1173061.A0A0J9XFB5"/>
<dbReference type="InterPro" id="IPR008011">
    <property type="entry name" value="Complex1_LYR_dom"/>
</dbReference>
<dbReference type="GO" id="GO:0045271">
    <property type="term" value="C:respiratory chain complex I"/>
    <property type="evidence" value="ECO:0007669"/>
    <property type="project" value="InterPro"/>
</dbReference>
<dbReference type="Pfam" id="PF05347">
    <property type="entry name" value="Complex1_LYR"/>
    <property type="match status" value="1"/>
</dbReference>
<reference evidence="10" key="1">
    <citation type="submission" date="2014-03" db="EMBL/GenBank/DDBJ databases">
        <authorList>
            <person name="Casaregola S."/>
        </authorList>
    </citation>
    <scope>NUCLEOTIDE SEQUENCE [LARGE SCALE GENOMIC DNA]</scope>
    <source>
        <strain evidence="10">CLIB 918</strain>
    </source>
</reference>
<dbReference type="PIRSF" id="PIRSF006643">
    <property type="entry name" value="NDUA6"/>
    <property type="match status" value="1"/>
</dbReference>
<evidence type="ECO:0000313" key="11">
    <source>
        <dbReference type="Proteomes" id="UP000242525"/>
    </source>
</evidence>
<evidence type="ECO:0000256" key="2">
    <source>
        <dbReference type="ARBA" id="ARBA00009508"/>
    </source>
</evidence>
<evidence type="ECO:0000256" key="6">
    <source>
        <dbReference type="ARBA" id="ARBA00022982"/>
    </source>
</evidence>
<evidence type="ECO:0000256" key="4">
    <source>
        <dbReference type="ARBA" id="ARBA00022660"/>
    </source>
</evidence>
<dbReference type="CDD" id="cd20266">
    <property type="entry name" value="Complex1_LYR_NDUFA6_LYRM6"/>
    <property type="match status" value="1"/>
</dbReference>
<evidence type="ECO:0000256" key="5">
    <source>
        <dbReference type="ARBA" id="ARBA00022792"/>
    </source>
</evidence>
<proteinExistence type="inferred from homology"/>
<dbReference type="GO" id="GO:0005743">
    <property type="term" value="C:mitochondrial inner membrane"/>
    <property type="evidence" value="ECO:0007669"/>
    <property type="project" value="UniProtKB-SubCell"/>
</dbReference>
<keyword evidence="11" id="KW-1185">Reference proteome</keyword>
<keyword evidence="6" id="KW-0249">Electron transport</keyword>
<dbReference type="AlphaFoldDB" id="A0A0J9XFB5"/>